<gene>
    <name evidence="1" type="ORF">DCF15_17180</name>
</gene>
<evidence type="ECO:0000313" key="1">
    <source>
        <dbReference type="EMBL" id="PZO49142.1"/>
    </source>
</evidence>
<protein>
    <submittedName>
        <fullName evidence="1">Uncharacterized protein</fullName>
    </submittedName>
</protein>
<feature type="non-terminal residue" evidence="1">
    <location>
        <position position="1"/>
    </location>
</feature>
<comment type="caution">
    <text evidence="1">The sequence shown here is derived from an EMBL/GenBank/DDBJ whole genome shotgun (WGS) entry which is preliminary data.</text>
</comment>
<sequence>PVTPPPAVQTPVVVPAAPPPQIEPQIELQTEPAGSDRAPLVDPYNFTPTTVQPTPFDGKVISTLSALADGSYRYVSGSAEPRIYSNAELDQQGGSIFLLSKVGNRVTGYLLPEIGRVSLCITGIASGNSITGTAYANAPSQSIATAASPYGSILQLQNIRTDSSGLELANAVIDFSNYSMINVGSTLPPTECGGDR</sequence>
<evidence type="ECO:0000313" key="2">
    <source>
        <dbReference type="Proteomes" id="UP000249794"/>
    </source>
</evidence>
<dbReference type="EMBL" id="QBMP01000219">
    <property type="protein sequence ID" value="PZO49142.1"/>
    <property type="molecule type" value="Genomic_DNA"/>
</dbReference>
<organism evidence="1 2">
    <name type="scientific">Phormidesmis priestleyi</name>
    <dbReference type="NCBI Taxonomy" id="268141"/>
    <lineage>
        <taxon>Bacteria</taxon>
        <taxon>Bacillati</taxon>
        <taxon>Cyanobacteriota</taxon>
        <taxon>Cyanophyceae</taxon>
        <taxon>Leptolyngbyales</taxon>
        <taxon>Leptolyngbyaceae</taxon>
        <taxon>Phormidesmis</taxon>
    </lineage>
</organism>
<accession>A0A2W4WXN9</accession>
<reference evidence="2" key="1">
    <citation type="submission" date="2018-04" db="EMBL/GenBank/DDBJ databases">
        <authorList>
            <person name="Cornet L."/>
        </authorList>
    </citation>
    <scope>NUCLEOTIDE SEQUENCE [LARGE SCALE GENOMIC DNA]</scope>
</reference>
<reference evidence="1 2" key="2">
    <citation type="submission" date="2018-06" db="EMBL/GenBank/DDBJ databases">
        <title>Metagenomic assembly of (sub)arctic Cyanobacteria and their associated microbiome from non-axenic cultures.</title>
        <authorList>
            <person name="Baurain D."/>
        </authorList>
    </citation>
    <scope>NUCLEOTIDE SEQUENCE [LARGE SCALE GENOMIC DNA]</scope>
    <source>
        <strain evidence="1">ULC027bin1</strain>
    </source>
</reference>
<dbReference type="AlphaFoldDB" id="A0A2W4WXN9"/>
<name>A0A2W4WXN9_9CYAN</name>
<proteinExistence type="predicted"/>
<dbReference type="Proteomes" id="UP000249794">
    <property type="component" value="Unassembled WGS sequence"/>
</dbReference>